<dbReference type="SUPFAM" id="SSF52038">
    <property type="entry name" value="Barstar-related"/>
    <property type="match status" value="1"/>
</dbReference>
<dbReference type="Gene3D" id="3.30.370.10">
    <property type="entry name" value="Barstar-like"/>
    <property type="match status" value="1"/>
</dbReference>
<evidence type="ECO:0000259" key="2">
    <source>
        <dbReference type="Pfam" id="PF01337"/>
    </source>
</evidence>
<dbReference type="EMBL" id="JAVIZN010000003">
    <property type="protein sequence ID" value="MDR6208282.1"/>
    <property type="molecule type" value="Genomic_DNA"/>
</dbReference>
<protein>
    <recommendedName>
        <fullName evidence="2">Barstar (barnase inhibitor) domain-containing protein</fullName>
    </recommendedName>
</protein>
<accession>A0ABD5CUT3</accession>
<dbReference type="Proteomes" id="UP001245184">
    <property type="component" value="Unassembled WGS sequence"/>
</dbReference>
<dbReference type="RefSeq" id="WP_310035737.1">
    <property type="nucleotide sequence ID" value="NZ_JAVIZN010000003.1"/>
</dbReference>
<reference evidence="3 4" key="1">
    <citation type="submission" date="2023-08" db="EMBL/GenBank/DDBJ databases">
        <title>Genome sequencing of plant associated microbes to promote plant fitness in Sorghum bicolor and Oryza sativa.</title>
        <authorList>
            <person name="Coleman-Derr D."/>
        </authorList>
    </citation>
    <scope>NUCLEOTIDE SEQUENCE [LARGE SCALE GENOMIC DNA]</scope>
    <source>
        <strain evidence="3 4">SLBN-33</strain>
    </source>
</reference>
<gene>
    <name evidence="3" type="ORF">QF025_007083</name>
</gene>
<evidence type="ECO:0000256" key="1">
    <source>
        <dbReference type="ARBA" id="ARBA00006845"/>
    </source>
</evidence>
<proteinExistence type="inferred from homology"/>
<dbReference type="InterPro" id="IPR035905">
    <property type="entry name" value="Barstar-like_sf"/>
</dbReference>
<comment type="caution">
    <text evidence="3">The sequence shown here is derived from an EMBL/GenBank/DDBJ whole genome shotgun (WGS) entry which is preliminary data.</text>
</comment>
<dbReference type="Pfam" id="PF01337">
    <property type="entry name" value="Barstar"/>
    <property type="match status" value="1"/>
</dbReference>
<evidence type="ECO:0000313" key="4">
    <source>
        <dbReference type="Proteomes" id="UP001245184"/>
    </source>
</evidence>
<dbReference type="InterPro" id="IPR000468">
    <property type="entry name" value="Barstar"/>
</dbReference>
<comment type="similarity">
    <text evidence="1">Belongs to the barstar family.</text>
</comment>
<dbReference type="AlphaFoldDB" id="A0ABD5CUT3"/>
<evidence type="ECO:0000313" key="3">
    <source>
        <dbReference type="EMBL" id="MDR6208282.1"/>
    </source>
</evidence>
<sequence>MTTVFVDTTEIKDWPSLHRVFANTFGFPAFYGNNMDALIDCLSYVDEPEAEMTGMHVRAGGTLAIQLGAVDSFRRRCPDQFAALQDACAFVNWRRTREHGAALVALSYYDRRTHEHAIQH</sequence>
<organism evidence="3 4">
    <name type="scientific">Paraburkholderia graminis</name>
    <dbReference type="NCBI Taxonomy" id="60548"/>
    <lineage>
        <taxon>Bacteria</taxon>
        <taxon>Pseudomonadati</taxon>
        <taxon>Pseudomonadota</taxon>
        <taxon>Betaproteobacteria</taxon>
        <taxon>Burkholderiales</taxon>
        <taxon>Burkholderiaceae</taxon>
        <taxon>Paraburkholderia</taxon>
    </lineage>
</organism>
<feature type="domain" description="Barstar (barnase inhibitor)" evidence="2">
    <location>
        <begin position="1"/>
        <end position="97"/>
    </location>
</feature>
<name>A0ABD5CUT3_9BURK</name>